<reference evidence="1" key="1">
    <citation type="journal article" date="2020" name="Nature">
        <title>Giant virus diversity and host interactions through global metagenomics.</title>
        <authorList>
            <person name="Schulz F."/>
            <person name="Roux S."/>
            <person name="Paez-Espino D."/>
            <person name="Jungbluth S."/>
            <person name="Walsh D.A."/>
            <person name="Denef V.J."/>
            <person name="McMahon K.D."/>
            <person name="Konstantinidis K.T."/>
            <person name="Eloe-Fadrosh E.A."/>
            <person name="Kyrpides N.C."/>
            <person name="Woyke T."/>
        </authorList>
    </citation>
    <scope>NUCLEOTIDE SEQUENCE</scope>
    <source>
        <strain evidence="1">GVMAG-M-3300009151-50</strain>
    </source>
</reference>
<dbReference type="EMBL" id="MN738914">
    <property type="protein sequence ID" value="QHT30972.1"/>
    <property type="molecule type" value="Genomic_DNA"/>
</dbReference>
<dbReference type="AlphaFoldDB" id="A0A6C0EQH7"/>
<protein>
    <recommendedName>
        <fullName evidence="2">Mitochondrial resolvase Ydc2 catalytic domain-containing protein</fullName>
    </recommendedName>
</protein>
<dbReference type="GO" id="GO:0003676">
    <property type="term" value="F:nucleic acid binding"/>
    <property type="evidence" value="ECO:0007669"/>
    <property type="project" value="InterPro"/>
</dbReference>
<dbReference type="SUPFAM" id="SSF53098">
    <property type="entry name" value="Ribonuclease H-like"/>
    <property type="match status" value="1"/>
</dbReference>
<name>A0A6C0EQH7_9ZZZZ</name>
<sequence length="255" mass="28480">MKLVSFDVGLRNLAFCILEGTSRKDLKITGWDLIDVMAEIGGLDKPLCHKCKKPACWVQQATIYACTRHKGTSGLTYTKSALSKKTKEELQALSLPLNIQGTTKKELVDKLYVVSSGSVWKRCVKSAKQGSVVDLAPAISDSLQMRANLWKGANLIVFEQQPDKRMLCVQGMLHMWFVTQGFRCKGVSAIHKLTNMTTIEDVTKTYKGRKKTGIVHAAELVPTEELKTFMLKHPKKDDLADSFLQGLWVLENGKH</sequence>
<proteinExistence type="predicted"/>
<dbReference type="InterPro" id="IPR036397">
    <property type="entry name" value="RNaseH_sf"/>
</dbReference>
<dbReference type="InterPro" id="IPR012337">
    <property type="entry name" value="RNaseH-like_sf"/>
</dbReference>
<organism evidence="1">
    <name type="scientific">viral metagenome</name>
    <dbReference type="NCBI Taxonomy" id="1070528"/>
    <lineage>
        <taxon>unclassified sequences</taxon>
        <taxon>metagenomes</taxon>
        <taxon>organismal metagenomes</taxon>
    </lineage>
</organism>
<evidence type="ECO:0000313" key="1">
    <source>
        <dbReference type="EMBL" id="QHT30972.1"/>
    </source>
</evidence>
<evidence type="ECO:0008006" key="2">
    <source>
        <dbReference type="Google" id="ProtNLM"/>
    </source>
</evidence>
<accession>A0A6C0EQH7</accession>
<dbReference type="Gene3D" id="3.30.420.10">
    <property type="entry name" value="Ribonuclease H-like superfamily/Ribonuclease H"/>
    <property type="match status" value="1"/>
</dbReference>